<sequence>EKRIKVARINDIQVVTPTTVTAPAKVAPHASMKRHRSSVSSDTIVPSPCPIVRIRDKPWLSITQSQDSAVDNMQDLYKYSIDVLLHNIYIGGAQENIAVFLLQCYKARYWHLSKVVFLHVLAALCASSEAKLVIDAVHTVHSTCISAVLPPSLWLRNPQTFYQLVLGLRQPSLITVTKCAHVVAEILTAATTEANANATEMLSQDAIATIHAAFWLWHSSYKLSLSLERICMSLHALEAQAQRKRGGTMDKSARQTFLNRVRGHGTYLSTSIRTLVVLSKHSSKSKMSHRGSAVGPKEPHEAQNATNNLPLERSLVLPPTVPEAAPAMHRVRTKRSILQVIKRSRVLPEAPRISMVARSKGLTFVTPAILAEIERRQALRSQFESALSRAMDACRVDARRGPASTDVPRFHMSQRSEFLVSIVTKLYLGAGECAMVEFAATALDPELQSYFREYVLPLIVQLQLPQSSLWRRLRSIWR</sequence>
<feature type="non-terminal residue" evidence="2">
    <location>
        <position position="1"/>
    </location>
</feature>
<organism evidence="2 3">
    <name type="scientific">Saprolegnia diclina (strain VS20)</name>
    <dbReference type="NCBI Taxonomy" id="1156394"/>
    <lineage>
        <taxon>Eukaryota</taxon>
        <taxon>Sar</taxon>
        <taxon>Stramenopiles</taxon>
        <taxon>Oomycota</taxon>
        <taxon>Saprolegniomycetes</taxon>
        <taxon>Saprolegniales</taxon>
        <taxon>Saprolegniaceae</taxon>
        <taxon>Saprolegnia</taxon>
    </lineage>
</organism>
<protein>
    <submittedName>
        <fullName evidence="2">Uncharacterized protein</fullName>
    </submittedName>
</protein>
<feature type="region of interest" description="Disordered" evidence="1">
    <location>
        <begin position="282"/>
        <end position="308"/>
    </location>
</feature>
<gene>
    <name evidence="2" type="ORF">SDRG_16889</name>
</gene>
<dbReference type="RefSeq" id="XP_008621335.1">
    <property type="nucleotide sequence ID" value="XM_008623113.1"/>
</dbReference>
<evidence type="ECO:0000256" key="1">
    <source>
        <dbReference type="SAM" id="MobiDB-lite"/>
    </source>
</evidence>
<dbReference type="OrthoDB" id="10439940at2759"/>
<dbReference type="OMA" id="KEPHEAQ"/>
<reference evidence="2 3" key="1">
    <citation type="submission" date="2012-04" db="EMBL/GenBank/DDBJ databases">
        <title>The Genome Sequence of Saprolegnia declina VS20.</title>
        <authorList>
            <consortium name="The Broad Institute Genome Sequencing Platform"/>
            <person name="Russ C."/>
            <person name="Nusbaum C."/>
            <person name="Tyler B."/>
            <person name="van West P."/>
            <person name="Dieguez-Uribeondo J."/>
            <person name="de Bruijn I."/>
            <person name="Tripathy S."/>
            <person name="Jiang R."/>
            <person name="Young S.K."/>
            <person name="Zeng Q."/>
            <person name="Gargeya S."/>
            <person name="Fitzgerald M."/>
            <person name="Haas B."/>
            <person name="Abouelleil A."/>
            <person name="Alvarado L."/>
            <person name="Arachchi H.M."/>
            <person name="Berlin A."/>
            <person name="Chapman S.B."/>
            <person name="Goldberg J."/>
            <person name="Griggs A."/>
            <person name="Gujja S."/>
            <person name="Hansen M."/>
            <person name="Howarth C."/>
            <person name="Imamovic A."/>
            <person name="Larimer J."/>
            <person name="McCowen C."/>
            <person name="Montmayeur A."/>
            <person name="Murphy C."/>
            <person name="Neiman D."/>
            <person name="Pearson M."/>
            <person name="Priest M."/>
            <person name="Roberts A."/>
            <person name="Saif S."/>
            <person name="Shea T."/>
            <person name="Sisk P."/>
            <person name="Sykes S."/>
            <person name="Wortman J."/>
            <person name="Nusbaum C."/>
            <person name="Birren B."/>
        </authorList>
    </citation>
    <scope>NUCLEOTIDE SEQUENCE [LARGE SCALE GENOMIC DNA]</scope>
    <source>
        <strain evidence="2 3">VS20</strain>
    </source>
</reference>
<dbReference type="InParanoid" id="T0PIM9"/>
<dbReference type="Proteomes" id="UP000030762">
    <property type="component" value="Unassembled WGS sequence"/>
</dbReference>
<dbReference type="EMBL" id="JH767291">
    <property type="protein sequence ID" value="EQC25234.1"/>
    <property type="molecule type" value="Genomic_DNA"/>
</dbReference>
<name>T0PIM9_SAPDV</name>
<dbReference type="VEuPathDB" id="FungiDB:SDRG_16889"/>
<keyword evidence="3" id="KW-1185">Reference proteome</keyword>
<evidence type="ECO:0000313" key="3">
    <source>
        <dbReference type="Proteomes" id="UP000030762"/>
    </source>
</evidence>
<evidence type="ECO:0000313" key="2">
    <source>
        <dbReference type="EMBL" id="EQC25234.1"/>
    </source>
</evidence>
<dbReference type="GeneID" id="19957616"/>
<dbReference type="AlphaFoldDB" id="T0PIM9"/>
<proteinExistence type="predicted"/>
<accession>T0PIM9</accession>